<keyword evidence="2" id="KW-1185">Reference proteome</keyword>
<proteinExistence type="predicted"/>
<dbReference type="HOGENOM" id="CLU_1521888_0_0_2"/>
<protein>
    <submittedName>
        <fullName evidence="1">Uncharacterized protein</fullName>
    </submittedName>
</protein>
<name>H1YXS3_9EURY</name>
<dbReference type="Proteomes" id="UP000005741">
    <property type="component" value="Chromosome"/>
</dbReference>
<evidence type="ECO:0000313" key="2">
    <source>
        <dbReference type="Proteomes" id="UP000005741"/>
    </source>
</evidence>
<dbReference type="EMBL" id="CM001436">
    <property type="protein sequence ID" value="EHQ35922.1"/>
    <property type="molecule type" value="Genomic_DNA"/>
</dbReference>
<dbReference type="InParanoid" id="H1YXS3"/>
<dbReference type="OrthoDB" id="29226at2157"/>
<dbReference type="RefSeq" id="WP_004077926.1">
    <property type="nucleotide sequence ID" value="NZ_CM001436.1"/>
</dbReference>
<evidence type="ECO:0000313" key="1">
    <source>
        <dbReference type="EMBL" id="EHQ35922.1"/>
    </source>
</evidence>
<accession>H1YXS3</accession>
<sequence>MGDWKKAVAVFKELKYPIDCNRFEEKLAAQKIICMLQLKGMSLNYSFRLNIRGSYSKEFTRDYYNHNYEFKNLITDTTLSEDEKITVHALDNLFLKSPSLLEIGATYAYLTENLGKSPIEAFGIVKQEKGFYPDTKIAKGISKAKEFLFEPTLEDLDWLKEETGPIQRASLKLLKGF</sequence>
<dbReference type="STRING" id="937775.Metlim_1821"/>
<dbReference type="AlphaFoldDB" id="H1YXS3"/>
<organism evidence="1 2">
    <name type="scientific">Methanoplanus limicola DSM 2279</name>
    <dbReference type="NCBI Taxonomy" id="937775"/>
    <lineage>
        <taxon>Archaea</taxon>
        <taxon>Methanobacteriati</taxon>
        <taxon>Methanobacteriota</taxon>
        <taxon>Stenosarchaea group</taxon>
        <taxon>Methanomicrobia</taxon>
        <taxon>Methanomicrobiales</taxon>
        <taxon>Methanomicrobiaceae</taxon>
        <taxon>Methanoplanus</taxon>
    </lineage>
</organism>
<reference evidence="1 2" key="1">
    <citation type="submission" date="2011-10" db="EMBL/GenBank/DDBJ databases">
        <title>The Improved High-Quality Draft genome of Methanoplanus limicola DSM 2279.</title>
        <authorList>
            <consortium name="US DOE Joint Genome Institute (JGI-PGF)"/>
            <person name="Lucas S."/>
            <person name="Copeland A."/>
            <person name="Lapidus A."/>
            <person name="Glavina del Rio T."/>
            <person name="Dalin E."/>
            <person name="Tice H."/>
            <person name="Bruce D."/>
            <person name="Goodwin L."/>
            <person name="Pitluck S."/>
            <person name="Peters L."/>
            <person name="Mikhailova N."/>
            <person name="Lu M."/>
            <person name="Kyrpides N."/>
            <person name="Mavromatis K."/>
            <person name="Ivanova N."/>
            <person name="Markowitz V."/>
            <person name="Cheng J.-F."/>
            <person name="Hugenholtz P."/>
            <person name="Woyke T."/>
            <person name="Wu D."/>
            <person name="Wirth R."/>
            <person name="Brambilla E.-M."/>
            <person name="Klenk H.-P."/>
            <person name="Eisen J.A."/>
        </authorList>
    </citation>
    <scope>NUCLEOTIDE SEQUENCE [LARGE SCALE GENOMIC DNA]</scope>
    <source>
        <strain evidence="1 2">DSM 2279</strain>
    </source>
</reference>
<gene>
    <name evidence="1" type="ORF">Metlim_1821</name>
</gene>